<dbReference type="PROSITE" id="PS00463">
    <property type="entry name" value="ZN2_CY6_FUNGAL_1"/>
    <property type="match status" value="1"/>
</dbReference>
<dbReference type="SMART" id="SM00066">
    <property type="entry name" value="GAL4"/>
    <property type="match status" value="1"/>
</dbReference>
<reference evidence="9" key="1">
    <citation type="submission" date="2020-01" db="EMBL/GenBank/DDBJ databases">
        <authorList>
            <consortium name="DOE Joint Genome Institute"/>
            <person name="Haridas S."/>
            <person name="Albert R."/>
            <person name="Binder M."/>
            <person name="Bloem J."/>
            <person name="Labutti K."/>
            <person name="Salamov A."/>
            <person name="Andreopoulos B."/>
            <person name="Baker S.E."/>
            <person name="Barry K."/>
            <person name="Bills G."/>
            <person name="Bluhm B.H."/>
            <person name="Cannon C."/>
            <person name="Castanera R."/>
            <person name="Culley D.E."/>
            <person name="Daum C."/>
            <person name="Ezra D."/>
            <person name="Gonzalez J.B."/>
            <person name="Henrissat B."/>
            <person name="Kuo A."/>
            <person name="Liang C."/>
            <person name="Lipzen A."/>
            <person name="Lutzoni F."/>
            <person name="Magnuson J."/>
            <person name="Mondo S."/>
            <person name="Nolan M."/>
            <person name="Ohm R."/>
            <person name="Pangilinan J."/>
            <person name="Park H.-J."/>
            <person name="Ramirez L."/>
            <person name="Alfaro M."/>
            <person name="Sun H."/>
            <person name="Tritt A."/>
            <person name="Yoshinaga Y."/>
            <person name="Zwiers L.-H."/>
            <person name="Turgeon B.G."/>
            <person name="Goodwin S.B."/>
            <person name="Spatafora J.W."/>
            <person name="Crous P.W."/>
            <person name="Grigoriev I.V."/>
        </authorList>
    </citation>
    <scope>NUCLEOTIDE SEQUENCE</scope>
    <source>
        <strain evidence="9">CBS 394.84</strain>
    </source>
</reference>
<dbReference type="GO" id="GO:0003677">
    <property type="term" value="F:DNA binding"/>
    <property type="evidence" value="ECO:0007669"/>
    <property type="project" value="UniProtKB-KW"/>
</dbReference>
<comment type="caution">
    <text evidence="9">The sequence shown here is derived from an EMBL/GenBank/DDBJ whole genome shotgun (WGS) entry which is preliminary data.</text>
</comment>
<dbReference type="InterPro" id="IPR021858">
    <property type="entry name" value="Fun_TF"/>
</dbReference>
<dbReference type="SUPFAM" id="SSF57701">
    <property type="entry name" value="Zn2/Cys6 DNA-binding domain"/>
    <property type="match status" value="1"/>
</dbReference>
<keyword evidence="10" id="KW-1185">Reference proteome</keyword>
<evidence type="ECO:0000256" key="5">
    <source>
        <dbReference type="ARBA" id="ARBA00023163"/>
    </source>
</evidence>
<evidence type="ECO:0000256" key="3">
    <source>
        <dbReference type="ARBA" id="ARBA00023015"/>
    </source>
</evidence>
<dbReference type="Gene3D" id="4.10.240.10">
    <property type="entry name" value="Zn(2)-C6 fungal-type DNA-binding domain"/>
    <property type="match status" value="1"/>
</dbReference>
<proteinExistence type="predicted"/>
<dbReference type="InterPro" id="IPR036864">
    <property type="entry name" value="Zn2-C6_fun-type_DNA-bd_sf"/>
</dbReference>
<feature type="region of interest" description="Disordered" evidence="7">
    <location>
        <begin position="554"/>
        <end position="574"/>
    </location>
</feature>
<dbReference type="EMBL" id="ML976616">
    <property type="protein sequence ID" value="KAF1845010.1"/>
    <property type="molecule type" value="Genomic_DNA"/>
</dbReference>
<keyword evidence="1" id="KW-0479">Metal-binding</keyword>
<dbReference type="CDD" id="cd00067">
    <property type="entry name" value="GAL4"/>
    <property type="match status" value="1"/>
</dbReference>
<feature type="domain" description="Zn(2)-C6 fungal-type" evidence="8">
    <location>
        <begin position="26"/>
        <end position="54"/>
    </location>
</feature>
<dbReference type="InterPro" id="IPR052360">
    <property type="entry name" value="Transcr_Regulatory_Proteins"/>
</dbReference>
<dbReference type="GO" id="GO:0000981">
    <property type="term" value="F:DNA-binding transcription factor activity, RNA polymerase II-specific"/>
    <property type="evidence" value="ECO:0007669"/>
    <property type="project" value="InterPro"/>
</dbReference>
<keyword evidence="6" id="KW-0539">Nucleus</keyword>
<keyword evidence="5" id="KW-0804">Transcription</keyword>
<keyword evidence="4" id="KW-0238">DNA-binding</keyword>
<evidence type="ECO:0000256" key="7">
    <source>
        <dbReference type="SAM" id="MobiDB-lite"/>
    </source>
</evidence>
<evidence type="ECO:0000256" key="2">
    <source>
        <dbReference type="ARBA" id="ARBA00022833"/>
    </source>
</evidence>
<evidence type="ECO:0000313" key="9">
    <source>
        <dbReference type="EMBL" id="KAF1845010.1"/>
    </source>
</evidence>
<dbReference type="GO" id="GO:0008270">
    <property type="term" value="F:zinc ion binding"/>
    <property type="evidence" value="ECO:0007669"/>
    <property type="project" value="InterPro"/>
</dbReference>
<keyword evidence="2" id="KW-0862">Zinc</keyword>
<sequence>MMCSTSTPELHRLKATRKYSTKVKTGCRTCKIRRIKCDERKPTCARCTSTGRKCDGYTQDESSNPQSLVSGQSSSSLSTVTIFSGLGDSALYLEFYYHCARPTLASNFDRDFWSHTVLQMAQSESSIRHAVIALSYLVKTEPGNLKQARAASLTDSRRPLLLHYNKAVRCLVDRIAQSSHSVEVGLVACLLFTCIEFLRGEYHVAFTHLYNGLKIIAEWRQRPLFTLKEVSSSPSSSVAIAEKVDGRRRIGGNLVPMFIRVMATGLLFGAPFEPLLDNLCPRAQNLKGCAFTSVMDAQLAIYDLRNTTVVLVGVITQKLYAGISPTTEDLQYHAHLLTCHESWFQALTSLECGGGLSAGDRIVASSLKISHYATYIALAGALDVHQISFDAHIASFKALNQHAKIVLDSMDLPTSSLSASAATPSNSPSSFSDSKTSTPSLHGSKAPAAHFTFEISLIFPLYFAVMRCRCPTTRRESVSFLERNPPREALWDAEQHALVARRVIAIEESEMDGETGRPVPATRLANAVIHGDMDKNGGFWVSFTTASWIVGGRVPQDPSRHRGESDPLREDSEWDEWFVMPTK</sequence>
<evidence type="ECO:0000259" key="8">
    <source>
        <dbReference type="PROSITE" id="PS50048"/>
    </source>
</evidence>
<dbReference type="PANTHER" id="PTHR36206">
    <property type="entry name" value="ASPERCRYPTIN BIOSYNTHESIS CLUSTER-SPECIFIC TRANSCRIPTION REGULATOR ATNN-RELATED"/>
    <property type="match status" value="1"/>
</dbReference>
<dbReference type="RefSeq" id="XP_040787573.1">
    <property type="nucleotide sequence ID" value="XM_040936012.1"/>
</dbReference>
<dbReference type="Pfam" id="PF11951">
    <property type="entry name" value="Fungal_trans_2"/>
    <property type="match status" value="1"/>
</dbReference>
<dbReference type="Pfam" id="PF00172">
    <property type="entry name" value="Zn_clus"/>
    <property type="match status" value="1"/>
</dbReference>
<protein>
    <recommendedName>
        <fullName evidence="8">Zn(2)-C6 fungal-type domain-containing protein</fullName>
    </recommendedName>
</protein>
<accession>A0A9P4GG92</accession>
<dbReference type="PROSITE" id="PS50048">
    <property type="entry name" value="ZN2_CY6_FUNGAL_2"/>
    <property type="match status" value="1"/>
</dbReference>
<organism evidence="9 10">
    <name type="scientific">Cucurbitaria berberidis CBS 394.84</name>
    <dbReference type="NCBI Taxonomy" id="1168544"/>
    <lineage>
        <taxon>Eukaryota</taxon>
        <taxon>Fungi</taxon>
        <taxon>Dikarya</taxon>
        <taxon>Ascomycota</taxon>
        <taxon>Pezizomycotina</taxon>
        <taxon>Dothideomycetes</taxon>
        <taxon>Pleosporomycetidae</taxon>
        <taxon>Pleosporales</taxon>
        <taxon>Pleosporineae</taxon>
        <taxon>Cucurbitariaceae</taxon>
        <taxon>Cucurbitaria</taxon>
    </lineage>
</organism>
<evidence type="ECO:0000256" key="1">
    <source>
        <dbReference type="ARBA" id="ARBA00022723"/>
    </source>
</evidence>
<feature type="region of interest" description="Disordered" evidence="7">
    <location>
        <begin position="418"/>
        <end position="439"/>
    </location>
</feature>
<evidence type="ECO:0000313" key="10">
    <source>
        <dbReference type="Proteomes" id="UP000800039"/>
    </source>
</evidence>
<dbReference type="PANTHER" id="PTHR36206:SF4">
    <property type="entry name" value="HYPOTHETICAL CONSERVED PROTEIN (EUROFUNG)-RELATED"/>
    <property type="match status" value="1"/>
</dbReference>
<dbReference type="GeneID" id="63853263"/>
<dbReference type="OrthoDB" id="2593732at2759"/>
<name>A0A9P4GG92_9PLEO</name>
<keyword evidence="3" id="KW-0805">Transcription regulation</keyword>
<dbReference type="InterPro" id="IPR001138">
    <property type="entry name" value="Zn2Cys6_DnaBD"/>
</dbReference>
<evidence type="ECO:0000256" key="4">
    <source>
        <dbReference type="ARBA" id="ARBA00023125"/>
    </source>
</evidence>
<gene>
    <name evidence="9" type="ORF">K460DRAFT_394764</name>
</gene>
<evidence type="ECO:0000256" key="6">
    <source>
        <dbReference type="ARBA" id="ARBA00023242"/>
    </source>
</evidence>
<feature type="compositionally biased region" description="Basic and acidic residues" evidence="7">
    <location>
        <begin position="558"/>
        <end position="571"/>
    </location>
</feature>
<dbReference type="AlphaFoldDB" id="A0A9P4GG92"/>
<dbReference type="Proteomes" id="UP000800039">
    <property type="component" value="Unassembled WGS sequence"/>
</dbReference>